<dbReference type="InterPro" id="IPR002416">
    <property type="entry name" value="T2SS_protein-GspH"/>
</dbReference>
<keyword evidence="5 6" id="KW-0472">Membrane</keyword>
<dbReference type="Proteomes" id="UP001524473">
    <property type="component" value="Unassembled WGS sequence"/>
</dbReference>
<feature type="transmembrane region" description="Helical" evidence="6">
    <location>
        <begin position="21"/>
        <end position="43"/>
    </location>
</feature>
<evidence type="ECO:0000256" key="4">
    <source>
        <dbReference type="ARBA" id="ARBA00022989"/>
    </source>
</evidence>
<dbReference type="InterPro" id="IPR045584">
    <property type="entry name" value="Pilin-like"/>
</dbReference>
<dbReference type="EMBL" id="JANFZH010000035">
    <property type="protein sequence ID" value="MCQ4841023.1"/>
    <property type="molecule type" value="Genomic_DNA"/>
</dbReference>
<evidence type="ECO:0000256" key="5">
    <source>
        <dbReference type="ARBA" id="ARBA00023136"/>
    </source>
</evidence>
<dbReference type="Gene3D" id="3.30.700.10">
    <property type="entry name" value="Glycoprotein, Type 4 Pilin"/>
    <property type="match status" value="1"/>
</dbReference>
<keyword evidence="3 6" id="KW-0812">Transmembrane</keyword>
<dbReference type="InterPro" id="IPR012902">
    <property type="entry name" value="N_methyl_site"/>
</dbReference>
<sequence length="158" mass="17299">MSNIGRGLKRNSRKGFTLVELLVVLVILAILAAAIIPSMMGFIDRAKQESVAAEQRSVLLAAQVELNELYGKGSIHLTDTEQLVTDDSGKRGELLESIQKTANVPGRVTKVVYTKNAVEGKNDGHWTVTEARYTAKDGRAYTYTYDAESRSGAWTADH</sequence>
<evidence type="ECO:0000313" key="7">
    <source>
        <dbReference type="EMBL" id="MCQ4841023.1"/>
    </source>
</evidence>
<dbReference type="InterPro" id="IPR006530">
    <property type="entry name" value="YD"/>
</dbReference>
<dbReference type="NCBIfam" id="TIGR02532">
    <property type="entry name" value="IV_pilin_GFxxxE"/>
    <property type="match status" value="1"/>
</dbReference>
<evidence type="ECO:0000256" key="6">
    <source>
        <dbReference type="SAM" id="Phobius"/>
    </source>
</evidence>
<dbReference type="Pfam" id="PF07963">
    <property type="entry name" value="N_methyl"/>
    <property type="match status" value="1"/>
</dbReference>
<dbReference type="RefSeq" id="WP_256192204.1">
    <property type="nucleotide sequence ID" value="NZ_CAJKKG010000016.1"/>
</dbReference>
<gene>
    <name evidence="7" type="ORF">NE695_13995</name>
</gene>
<evidence type="ECO:0000256" key="1">
    <source>
        <dbReference type="ARBA" id="ARBA00004167"/>
    </source>
</evidence>
<comment type="caution">
    <text evidence="7">The sequence shown here is derived from an EMBL/GenBank/DDBJ whole genome shotgun (WGS) entry which is preliminary data.</text>
</comment>
<keyword evidence="2" id="KW-0488">Methylation</keyword>
<keyword evidence="4 6" id="KW-1133">Transmembrane helix</keyword>
<proteinExistence type="predicted"/>
<evidence type="ECO:0000256" key="2">
    <source>
        <dbReference type="ARBA" id="ARBA00022481"/>
    </source>
</evidence>
<dbReference type="PANTHER" id="PTHR30093">
    <property type="entry name" value="GENERAL SECRETION PATHWAY PROTEIN G"/>
    <property type="match status" value="1"/>
</dbReference>
<evidence type="ECO:0000313" key="8">
    <source>
        <dbReference type="Proteomes" id="UP001524473"/>
    </source>
</evidence>
<dbReference type="PROSITE" id="PS00409">
    <property type="entry name" value="PROKAR_NTER_METHYL"/>
    <property type="match status" value="1"/>
</dbReference>
<keyword evidence="8" id="KW-1185">Reference proteome</keyword>
<evidence type="ECO:0000256" key="3">
    <source>
        <dbReference type="ARBA" id="ARBA00022692"/>
    </source>
</evidence>
<dbReference type="PRINTS" id="PR00885">
    <property type="entry name" value="BCTERIALGSPH"/>
</dbReference>
<name>A0ABT1S270_9FIRM</name>
<comment type="subcellular location">
    <subcellularLocation>
        <location evidence="1">Membrane</location>
        <topology evidence="1">Single-pass membrane protein</topology>
    </subcellularLocation>
</comment>
<organism evidence="7 8">
    <name type="scientific">Neglectibacter timonensis</name>
    <dbReference type="NCBI Taxonomy" id="1776382"/>
    <lineage>
        <taxon>Bacteria</taxon>
        <taxon>Bacillati</taxon>
        <taxon>Bacillota</taxon>
        <taxon>Clostridia</taxon>
        <taxon>Eubacteriales</taxon>
        <taxon>Oscillospiraceae</taxon>
        <taxon>Neglectibacter</taxon>
    </lineage>
</organism>
<accession>A0ABT1S270</accession>
<reference evidence="7 8" key="1">
    <citation type="submission" date="2022-06" db="EMBL/GenBank/DDBJ databases">
        <title>Isolation of gut microbiota from human fecal samples.</title>
        <authorList>
            <person name="Pamer E.G."/>
            <person name="Barat B."/>
            <person name="Waligurski E."/>
            <person name="Medina S."/>
            <person name="Paddock L."/>
            <person name="Mostad J."/>
        </authorList>
    </citation>
    <scope>NUCLEOTIDE SEQUENCE [LARGE SCALE GENOMIC DNA]</scope>
    <source>
        <strain evidence="7 8">DFI.9.73</strain>
    </source>
</reference>
<protein>
    <submittedName>
        <fullName evidence="7">Prepilin-type N-terminal cleavage/methylation domain-containing protein</fullName>
    </submittedName>
</protein>
<dbReference type="SUPFAM" id="SSF54523">
    <property type="entry name" value="Pili subunits"/>
    <property type="match status" value="1"/>
</dbReference>
<dbReference type="NCBIfam" id="TIGR01643">
    <property type="entry name" value="YD_repeat_2x"/>
    <property type="match status" value="1"/>
</dbReference>